<reference evidence="8" key="1">
    <citation type="journal article" date="2023" name="Mol. Biol. Evol.">
        <title>Third-Generation Sequencing Reveals the Adaptive Role of the Epigenome in Three Deep-Sea Polychaetes.</title>
        <authorList>
            <person name="Perez M."/>
            <person name="Aroh O."/>
            <person name="Sun Y."/>
            <person name="Lan Y."/>
            <person name="Juniper S.K."/>
            <person name="Young C.R."/>
            <person name="Angers B."/>
            <person name="Qian P.Y."/>
        </authorList>
    </citation>
    <scope>NUCLEOTIDE SEQUENCE</scope>
    <source>
        <strain evidence="8">P08H-3</strain>
    </source>
</reference>
<organism evidence="8 9">
    <name type="scientific">Paralvinella palmiformis</name>
    <dbReference type="NCBI Taxonomy" id="53620"/>
    <lineage>
        <taxon>Eukaryota</taxon>
        <taxon>Metazoa</taxon>
        <taxon>Spiralia</taxon>
        <taxon>Lophotrochozoa</taxon>
        <taxon>Annelida</taxon>
        <taxon>Polychaeta</taxon>
        <taxon>Sedentaria</taxon>
        <taxon>Canalipalpata</taxon>
        <taxon>Terebellida</taxon>
        <taxon>Terebelliformia</taxon>
        <taxon>Alvinellidae</taxon>
        <taxon>Paralvinella</taxon>
    </lineage>
</organism>
<evidence type="ECO:0000256" key="5">
    <source>
        <dbReference type="ARBA" id="ARBA00038167"/>
    </source>
</evidence>
<evidence type="ECO:0000256" key="1">
    <source>
        <dbReference type="ARBA" id="ARBA00022448"/>
    </source>
</evidence>
<dbReference type="InterPro" id="IPR007233">
    <property type="entry name" value="TRAPPC"/>
</dbReference>
<comment type="subunit">
    <text evidence="6">Part of the multisubunit transport protein particle (TRAPP) complex. The heterodimer TRAPPC6B-TRAPPC3 interacts with TRAPPC1 likely providing a core for TRAPP complex formation.</text>
</comment>
<dbReference type="SUPFAM" id="SSF64356">
    <property type="entry name" value="SNARE-like"/>
    <property type="match status" value="1"/>
</dbReference>
<dbReference type="InterPro" id="IPR011012">
    <property type="entry name" value="Longin-like_dom_sf"/>
</dbReference>
<gene>
    <name evidence="8" type="ORF">LSH36_256g02038</name>
</gene>
<comment type="caution">
    <text evidence="8">The sequence shown here is derived from an EMBL/GenBank/DDBJ whole genome shotgun (WGS) entry which is preliminary data.</text>
</comment>
<protein>
    <recommendedName>
        <fullName evidence="7">Trafficking protein particle complex subunit</fullName>
    </recommendedName>
</protein>
<dbReference type="AlphaFoldDB" id="A0AAD9JKC7"/>
<dbReference type="GO" id="GO:0030008">
    <property type="term" value="C:TRAPP complex"/>
    <property type="evidence" value="ECO:0007669"/>
    <property type="project" value="UniProtKB-UniRule"/>
</dbReference>
<dbReference type="GO" id="GO:0006888">
    <property type="term" value="P:endoplasmic reticulum to Golgi vesicle-mediated transport"/>
    <property type="evidence" value="ECO:0007669"/>
    <property type="project" value="UniProtKB-UniRule"/>
</dbReference>
<evidence type="ECO:0000313" key="8">
    <source>
        <dbReference type="EMBL" id="KAK2154819.1"/>
    </source>
</evidence>
<comment type="similarity">
    <text evidence="5">Belongs to the TRAPP small subunits family. BET5 subfamily.</text>
</comment>
<dbReference type="FunFam" id="3.30.450.70:FF:000004">
    <property type="entry name" value="Trafficking protein particle complex 1"/>
    <property type="match status" value="1"/>
</dbReference>
<evidence type="ECO:0000256" key="2">
    <source>
        <dbReference type="ARBA" id="ARBA00022824"/>
    </source>
</evidence>
<keyword evidence="4 7" id="KW-0333">Golgi apparatus</keyword>
<dbReference type="Gene3D" id="3.30.450.70">
    <property type="match status" value="1"/>
</dbReference>
<dbReference type="PANTHER" id="PTHR23249:SF16">
    <property type="entry name" value="TRAFFICKING PROTEIN PARTICLE COMPLEX SUBUNIT 1"/>
    <property type="match status" value="1"/>
</dbReference>
<dbReference type="SMART" id="SM01399">
    <property type="entry name" value="Sybindin"/>
    <property type="match status" value="1"/>
</dbReference>
<dbReference type="GO" id="GO:0005783">
    <property type="term" value="C:endoplasmic reticulum"/>
    <property type="evidence" value="ECO:0007669"/>
    <property type="project" value="UniProtKB-SubCell"/>
</dbReference>
<dbReference type="GO" id="GO:0005794">
    <property type="term" value="C:Golgi apparatus"/>
    <property type="evidence" value="ECO:0007669"/>
    <property type="project" value="UniProtKB-SubCell"/>
</dbReference>
<keyword evidence="2 7" id="KW-0256">Endoplasmic reticulum</keyword>
<evidence type="ECO:0000256" key="6">
    <source>
        <dbReference type="ARBA" id="ARBA00062874"/>
    </source>
</evidence>
<sequence length="145" mass="17069">MTIYTLYIFDRNGTCRHYSEWNRKNQSGLSIDEECKLMYGMLSSLKSFVGRMSPVDQKESFHSYRTNKYKLHFYETPSGLQFVMTTDLNVGNITDILQQMYCNIYLEYVVKNPFCSREEAVKSELFKTKLDEYVRGLPIFATKLS</sequence>
<comment type="subcellular location">
    <subcellularLocation>
        <location evidence="7">Endoplasmic reticulum</location>
    </subcellularLocation>
    <subcellularLocation>
        <location evidence="7">Golgi apparatus</location>
        <location evidence="7">cis-Golgi network</location>
    </subcellularLocation>
</comment>
<evidence type="ECO:0000256" key="7">
    <source>
        <dbReference type="RuleBase" id="RU366065"/>
    </source>
</evidence>
<name>A0AAD9JKC7_9ANNE</name>
<keyword evidence="1 7" id="KW-0813">Transport</keyword>
<dbReference type="PANTHER" id="PTHR23249">
    <property type="entry name" value="TRAFFICKING PROTEIN PARTICLE COMPLEX SUBUNIT"/>
    <property type="match status" value="1"/>
</dbReference>
<keyword evidence="3 7" id="KW-0931">ER-Golgi transport</keyword>
<keyword evidence="9" id="KW-1185">Reference proteome</keyword>
<dbReference type="Proteomes" id="UP001208570">
    <property type="component" value="Unassembled WGS sequence"/>
</dbReference>
<evidence type="ECO:0000313" key="9">
    <source>
        <dbReference type="Proteomes" id="UP001208570"/>
    </source>
</evidence>
<evidence type="ECO:0000256" key="4">
    <source>
        <dbReference type="ARBA" id="ARBA00023034"/>
    </source>
</evidence>
<dbReference type="Pfam" id="PF04099">
    <property type="entry name" value="Sybindin"/>
    <property type="match status" value="1"/>
</dbReference>
<dbReference type="EMBL" id="JAODUP010000256">
    <property type="protein sequence ID" value="KAK2154819.1"/>
    <property type="molecule type" value="Genomic_DNA"/>
</dbReference>
<proteinExistence type="inferred from homology"/>
<evidence type="ECO:0000256" key="3">
    <source>
        <dbReference type="ARBA" id="ARBA00022892"/>
    </source>
</evidence>
<dbReference type="CDD" id="cd14855">
    <property type="entry name" value="TRAPPC1_MUM2"/>
    <property type="match status" value="1"/>
</dbReference>
<accession>A0AAD9JKC7</accession>